<gene>
    <name evidence="2" type="ORF">FCI23_01910</name>
</gene>
<feature type="region of interest" description="Disordered" evidence="1">
    <location>
        <begin position="63"/>
        <end position="87"/>
    </location>
</feature>
<evidence type="ECO:0000313" key="2">
    <source>
        <dbReference type="EMBL" id="TKA13470.1"/>
    </source>
</evidence>
<proteinExistence type="predicted"/>
<keyword evidence="3" id="KW-1185">Reference proteome</keyword>
<dbReference type="EMBL" id="SUMC01000001">
    <property type="protein sequence ID" value="TKA13470.1"/>
    <property type="molecule type" value="Genomic_DNA"/>
</dbReference>
<protein>
    <submittedName>
        <fullName evidence="2">Uncharacterized protein</fullName>
    </submittedName>
</protein>
<name>A0A4U0STG4_9ACTN</name>
<dbReference type="RefSeq" id="WP_136721630.1">
    <property type="nucleotide sequence ID" value="NZ_JAOPYF010000504.1"/>
</dbReference>
<dbReference type="Proteomes" id="UP000305778">
    <property type="component" value="Unassembled WGS sequence"/>
</dbReference>
<dbReference type="Pfam" id="PF19813">
    <property type="entry name" value="DUF6296"/>
    <property type="match status" value="1"/>
</dbReference>
<evidence type="ECO:0000256" key="1">
    <source>
        <dbReference type="SAM" id="MobiDB-lite"/>
    </source>
</evidence>
<evidence type="ECO:0000313" key="3">
    <source>
        <dbReference type="Proteomes" id="UP000305778"/>
    </source>
</evidence>
<dbReference type="OrthoDB" id="3854813at2"/>
<reference evidence="2 3" key="1">
    <citation type="submission" date="2019-04" db="EMBL/GenBank/DDBJ databases">
        <title>Streptomyces oryziradicis sp. nov., a novel actinomycete isolated from rhizosphere soil of rice (Oryza sativa L.).</title>
        <authorList>
            <person name="Li C."/>
        </authorList>
    </citation>
    <scope>NUCLEOTIDE SEQUENCE [LARGE SCALE GENOMIC DNA]</scope>
    <source>
        <strain evidence="2 3">NEAU-C40</strain>
    </source>
</reference>
<organism evidence="2 3">
    <name type="scientific">Actinacidiphila oryziradicis</name>
    <dbReference type="NCBI Taxonomy" id="2571141"/>
    <lineage>
        <taxon>Bacteria</taxon>
        <taxon>Bacillati</taxon>
        <taxon>Actinomycetota</taxon>
        <taxon>Actinomycetes</taxon>
        <taxon>Kitasatosporales</taxon>
        <taxon>Streptomycetaceae</taxon>
        <taxon>Actinacidiphila</taxon>
    </lineage>
</organism>
<dbReference type="InterPro" id="IPR046263">
    <property type="entry name" value="DUF6296"/>
</dbReference>
<dbReference type="AlphaFoldDB" id="A0A4U0STG4"/>
<comment type="caution">
    <text evidence="2">The sequence shown here is derived from an EMBL/GenBank/DDBJ whole genome shotgun (WGS) entry which is preliminary data.</text>
</comment>
<sequence>MGEQFPNSHPASYELTFSDEADTDTVVVLRTERTGAGGHPVYADETGIVMAEISDKGEVRMLASGGQQSLTQPVARPRRPGPGTAGD</sequence>
<accession>A0A4U0STG4</accession>